<dbReference type="PRINTS" id="PR00081">
    <property type="entry name" value="GDHRDH"/>
</dbReference>
<dbReference type="InterPro" id="IPR002347">
    <property type="entry name" value="SDR_fam"/>
</dbReference>
<dbReference type="EMBL" id="JALKHS010000006">
    <property type="protein sequence ID" value="MCK0530959.1"/>
    <property type="molecule type" value="Genomic_DNA"/>
</dbReference>
<reference evidence="3 4" key="1">
    <citation type="submission" date="2022-04" db="EMBL/GenBank/DDBJ databases">
        <authorList>
            <person name="Huq M.A."/>
        </authorList>
    </citation>
    <scope>NUCLEOTIDE SEQUENCE [LARGE SCALE GENOMIC DNA]</scope>
    <source>
        <strain evidence="3 4">MAH-33</strain>
    </source>
</reference>
<sequence length="256" mass="26734">MDLHLEGKTVVITGGTRGIGRATAELFAAEGAKVAICARNADHVAAALKKLEAYGVPAFGAPVDITDSSALRAFIHEAAEALNGIDMYIANASSIASGNGEAEWRLAFESDVIGAIAAAEVVIPYLEAAAAAKGDASFLTISSMASTQVGGPDAYSAMKAALTNLTKGFARQYAPKKVRFNTISPGMIYDEDGSVGRLRAERPDYFNAMLALHPTGRMGVPDEVAATALFLSSPRSSFTTGANFVIDGSMFTRVNY</sequence>
<evidence type="ECO:0000313" key="4">
    <source>
        <dbReference type="Proteomes" id="UP001203512"/>
    </source>
</evidence>
<proteinExistence type="inferred from homology"/>
<keyword evidence="4" id="KW-1185">Reference proteome</keyword>
<dbReference type="Gene3D" id="3.40.50.720">
    <property type="entry name" value="NAD(P)-binding Rossmann-like Domain"/>
    <property type="match status" value="1"/>
</dbReference>
<dbReference type="RefSeq" id="WP_247230634.1">
    <property type="nucleotide sequence ID" value="NZ_JALKHS010000006.1"/>
</dbReference>
<gene>
    <name evidence="3" type="ORF">MU848_05110</name>
</gene>
<keyword evidence="2" id="KW-0560">Oxidoreductase</keyword>
<dbReference type="InterPro" id="IPR036291">
    <property type="entry name" value="NAD(P)-bd_dom_sf"/>
</dbReference>
<dbReference type="PANTHER" id="PTHR43943:SF17">
    <property type="entry name" value="3-PHENYLPROPIONATE-DIHYDRODIOL_CINNAMIC ACID-DIHYDRODIOL DEHYDROGENASE"/>
    <property type="match status" value="1"/>
</dbReference>
<dbReference type="PANTHER" id="PTHR43943">
    <property type="entry name" value="DEHYDROGENASE/REDUCTASE (SDR FAMILY) MEMBER 4"/>
    <property type="match status" value="1"/>
</dbReference>
<evidence type="ECO:0000256" key="2">
    <source>
        <dbReference type="ARBA" id="ARBA00023002"/>
    </source>
</evidence>
<dbReference type="Pfam" id="PF13561">
    <property type="entry name" value="adh_short_C2"/>
    <property type="match status" value="1"/>
</dbReference>
<accession>A0ABT0DV74</accession>
<name>A0ABT0DV74_9SPHN</name>
<dbReference type="Proteomes" id="UP001203512">
    <property type="component" value="Unassembled WGS sequence"/>
</dbReference>
<comment type="caution">
    <text evidence="3">The sequence shown here is derived from an EMBL/GenBank/DDBJ whole genome shotgun (WGS) entry which is preliminary data.</text>
</comment>
<protein>
    <submittedName>
        <fullName evidence="3">SDR family oxidoreductase</fullName>
    </submittedName>
</protein>
<dbReference type="SUPFAM" id="SSF51735">
    <property type="entry name" value="NAD(P)-binding Rossmann-fold domains"/>
    <property type="match status" value="1"/>
</dbReference>
<dbReference type="CDD" id="cd05233">
    <property type="entry name" value="SDR_c"/>
    <property type="match status" value="1"/>
</dbReference>
<comment type="similarity">
    <text evidence="1">Belongs to the short-chain dehydrogenases/reductases (SDR) family.</text>
</comment>
<organism evidence="3 4">
    <name type="scientific">Sphingobium agri</name>
    <dbReference type="NCBI Taxonomy" id="2933566"/>
    <lineage>
        <taxon>Bacteria</taxon>
        <taxon>Pseudomonadati</taxon>
        <taxon>Pseudomonadota</taxon>
        <taxon>Alphaproteobacteria</taxon>
        <taxon>Sphingomonadales</taxon>
        <taxon>Sphingomonadaceae</taxon>
        <taxon>Sphingobium</taxon>
    </lineage>
</organism>
<evidence type="ECO:0000256" key="1">
    <source>
        <dbReference type="ARBA" id="ARBA00006484"/>
    </source>
</evidence>
<evidence type="ECO:0000313" key="3">
    <source>
        <dbReference type="EMBL" id="MCK0530959.1"/>
    </source>
</evidence>